<proteinExistence type="predicted"/>
<reference evidence="2 3" key="1">
    <citation type="submission" date="2018-01" db="EMBL/GenBank/DDBJ databases">
        <title>Draft genome sequence of Jiangella sp. GTF31.</title>
        <authorList>
            <person name="Sahin N."/>
            <person name="Ay H."/>
            <person name="Saygin H."/>
        </authorList>
    </citation>
    <scope>NUCLEOTIDE SEQUENCE [LARGE SCALE GENOMIC DNA]</scope>
    <source>
        <strain evidence="2 3">GTF31</strain>
    </source>
</reference>
<dbReference type="InterPro" id="IPR042070">
    <property type="entry name" value="PucR_C-HTH_sf"/>
</dbReference>
<dbReference type="Proteomes" id="UP000248764">
    <property type="component" value="Unassembled WGS sequence"/>
</dbReference>
<dbReference type="PANTHER" id="PTHR33744">
    <property type="entry name" value="CARBOHYDRATE DIACID REGULATOR"/>
    <property type="match status" value="1"/>
</dbReference>
<dbReference type="EMBL" id="POTW01000013">
    <property type="protein sequence ID" value="PZF84744.1"/>
    <property type="molecule type" value="Genomic_DNA"/>
</dbReference>
<dbReference type="PANTHER" id="PTHR33744:SF17">
    <property type="entry name" value="CONSERVED PROTEIN"/>
    <property type="match status" value="1"/>
</dbReference>
<protein>
    <submittedName>
        <fullName evidence="2">PucR family transcriptional regulator</fullName>
    </submittedName>
</protein>
<evidence type="ECO:0000313" key="3">
    <source>
        <dbReference type="Proteomes" id="UP000248764"/>
    </source>
</evidence>
<accession>A0A2W2BWD7</accession>
<organism evidence="2 3">
    <name type="scientific">Jiangella anatolica</name>
    <dbReference type="NCBI Taxonomy" id="2670374"/>
    <lineage>
        <taxon>Bacteria</taxon>
        <taxon>Bacillati</taxon>
        <taxon>Actinomycetota</taxon>
        <taxon>Actinomycetes</taxon>
        <taxon>Jiangellales</taxon>
        <taxon>Jiangellaceae</taxon>
        <taxon>Jiangella</taxon>
    </lineage>
</organism>
<keyword evidence="3" id="KW-1185">Reference proteome</keyword>
<dbReference type="InterPro" id="IPR025736">
    <property type="entry name" value="PucR_C-HTH_dom"/>
</dbReference>
<dbReference type="AlphaFoldDB" id="A0A2W2BWD7"/>
<dbReference type="Pfam" id="PF13556">
    <property type="entry name" value="HTH_30"/>
    <property type="match status" value="1"/>
</dbReference>
<evidence type="ECO:0000313" key="2">
    <source>
        <dbReference type="EMBL" id="PZF84744.1"/>
    </source>
</evidence>
<name>A0A2W2BWD7_9ACTN</name>
<comment type="caution">
    <text evidence="2">The sequence shown here is derived from an EMBL/GenBank/DDBJ whole genome shotgun (WGS) entry which is preliminary data.</text>
</comment>
<dbReference type="InterPro" id="IPR051448">
    <property type="entry name" value="CdaR-like_regulators"/>
</dbReference>
<sequence length="548" mass="58388">MTRGRPRASLGRVLDDLGSTLLTLGHGQPRRGVEIGGVVIHDPVDQPDLPRHAVVLGVGLRDAEEIAAVLPDLGKQEVAALIVRAPVPGDAAVAAAAEESGVVILGLAPGASWTQLVAILRSLLAEGDVGVVDAESLGGVPSGDLFTLANAISALVDAPITIEDRSSRVLAFSGRQDEADQSRIETILGRQVPEKYTRMLAERGVFRRIYRDDDPVWIEPLPLGPDEQPRVAVAVRAGDEVLGSIWAAVREPLDPDRTRALRDAAKLVALHMLRIRAGADVERRLRTDLLSTALEGGAGARDALSRLGLARQPVVVLALTVLDEPGAVQPLHVDAALATERQQLGDGFAMHLSAVHPRSAAALIGDVTYGLLPLSGDTADGEERAARIAAEFLGRVGHRGRAAIAVGPVARDVAELAYARSAADRVVRVLRSEQGAGPRVARLADVTVEALMLELRDLVAARGDGLTGAVARLWEYDQEHNGRMVETLRVWLDAFGDVIAASAALHVHPNTLRYRVRRLSALSGLDLDDPDARFAAMLQLRVFDRPRA</sequence>
<dbReference type="RefSeq" id="WP_111254084.1">
    <property type="nucleotide sequence ID" value="NZ_POTW01000013.1"/>
</dbReference>
<dbReference type="Gene3D" id="1.10.10.2840">
    <property type="entry name" value="PucR C-terminal helix-turn-helix domain"/>
    <property type="match status" value="1"/>
</dbReference>
<evidence type="ECO:0000259" key="1">
    <source>
        <dbReference type="Pfam" id="PF13556"/>
    </source>
</evidence>
<feature type="domain" description="PucR C-terminal helix-turn-helix" evidence="1">
    <location>
        <begin position="485"/>
        <end position="542"/>
    </location>
</feature>
<gene>
    <name evidence="2" type="ORF">C1I92_07715</name>
</gene>